<dbReference type="Proteomes" id="UP000800200">
    <property type="component" value="Unassembled WGS sequence"/>
</dbReference>
<keyword evidence="3" id="KW-1185">Reference proteome</keyword>
<dbReference type="AlphaFoldDB" id="A0A6A6DB31"/>
<reference evidence="2" key="1">
    <citation type="journal article" date="2020" name="Stud. Mycol.">
        <title>101 Dothideomycetes genomes: a test case for predicting lifestyles and emergence of pathogens.</title>
        <authorList>
            <person name="Haridas S."/>
            <person name="Albert R."/>
            <person name="Binder M."/>
            <person name="Bloem J."/>
            <person name="Labutti K."/>
            <person name="Salamov A."/>
            <person name="Andreopoulos B."/>
            <person name="Baker S."/>
            <person name="Barry K."/>
            <person name="Bills G."/>
            <person name="Bluhm B."/>
            <person name="Cannon C."/>
            <person name="Castanera R."/>
            <person name="Culley D."/>
            <person name="Daum C."/>
            <person name="Ezra D."/>
            <person name="Gonzalez J."/>
            <person name="Henrissat B."/>
            <person name="Kuo A."/>
            <person name="Liang C."/>
            <person name="Lipzen A."/>
            <person name="Lutzoni F."/>
            <person name="Magnuson J."/>
            <person name="Mondo S."/>
            <person name="Nolan M."/>
            <person name="Ohm R."/>
            <person name="Pangilinan J."/>
            <person name="Park H.-J."/>
            <person name="Ramirez L."/>
            <person name="Alfaro M."/>
            <person name="Sun H."/>
            <person name="Tritt A."/>
            <person name="Yoshinaga Y."/>
            <person name="Zwiers L.-H."/>
            <person name="Turgeon B."/>
            <person name="Goodwin S."/>
            <person name="Spatafora J."/>
            <person name="Crous P."/>
            <person name="Grigoriev I."/>
        </authorList>
    </citation>
    <scope>NUCLEOTIDE SEQUENCE</scope>
    <source>
        <strain evidence="2">CBS 207.26</strain>
    </source>
</reference>
<proteinExistence type="predicted"/>
<evidence type="ECO:0000256" key="1">
    <source>
        <dbReference type="SAM" id="MobiDB-lite"/>
    </source>
</evidence>
<accession>A0A6A6DB31</accession>
<name>A0A6A6DB31_9PEZI</name>
<gene>
    <name evidence="2" type="ORF">K469DRAFT_700025</name>
</gene>
<organism evidence="2 3">
    <name type="scientific">Zopfia rhizophila CBS 207.26</name>
    <dbReference type="NCBI Taxonomy" id="1314779"/>
    <lineage>
        <taxon>Eukaryota</taxon>
        <taxon>Fungi</taxon>
        <taxon>Dikarya</taxon>
        <taxon>Ascomycota</taxon>
        <taxon>Pezizomycotina</taxon>
        <taxon>Dothideomycetes</taxon>
        <taxon>Dothideomycetes incertae sedis</taxon>
        <taxon>Zopfiaceae</taxon>
        <taxon>Zopfia</taxon>
    </lineage>
</organism>
<feature type="region of interest" description="Disordered" evidence="1">
    <location>
        <begin position="38"/>
        <end position="60"/>
    </location>
</feature>
<dbReference type="EMBL" id="ML994710">
    <property type="protein sequence ID" value="KAF2176315.1"/>
    <property type="molecule type" value="Genomic_DNA"/>
</dbReference>
<evidence type="ECO:0000313" key="2">
    <source>
        <dbReference type="EMBL" id="KAF2176315.1"/>
    </source>
</evidence>
<evidence type="ECO:0000313" key="3">
    <source>
        <dbReference type="Proteomes" id="UP000800200"/>
    </source>
</evidence>
<feature type="non-terminal residue" evidence="2">
    <location>
        <position position="60"/>
    </location>
</feature>
<protein>
    <submittedName>
        <fullName evidence="2">Uncharacterized protein</fullName>
    </submittedName>
</protein>
<sequence>MSPAIACRTHRRRGGFIVTRVCTASWAISQHDQFSPAVPHTSQMVGSEGSVHVSQRAQRR</sequence>